<evidence type="ECO:0000313" key="4">
    <source>
        <dbReference type="Proteomes" id="UP000196878"/>
    </source>
</evidence>
<keyword evidence="4" id="KW-1185">Reference proteome</keyword>
<sequence length="370" mass="39638">MTMVRLYALFAALVTLAAAVVAQPLSAEVRATDILGREVVLLQPARRIVLGEGRHMAVLGLIHDDPVALVAGWRLDKALDAPTLDAYRARFPAIDTIRPVGSGNRDISVETIVALDPDLVVLSLMDAEDKGMEVARGQLEAAGIPVAYVDFFSHPLENSVPSLRLLGTLTGAEDRAEDFVQFYEIRLNRIRERLADPAIPRPRVFFHVHAAPQGCCSTVGTGVFHDFITTAGGRNIGGELVKGVLGNVSLEFLIAADPDFYIATGGTHMAARGGLVLGPLVDAETAQQTFDTLVGAPGIASLRAVEGGHAAGVWHLFNDSPVHIALIEYLARTFHPDLFADVDPAATLAEIETRFAPVSVPGTWWVVPRP</sequence>
<evidence type="ECO:0000259" key="2">
    <source>
        <dbReference type="PROSITE" id="PS50983"/>
    </source>
</evidence>
<dbReference type="EMBL" id="NIPW01000015">
    <property type="protein sequence ID" value="OWJ77860.1"/>
    <property type="molecule type" value="Genomic_DNA"/>
</dbReference>
<name>A0A212AB79_9RHOB</name>
<evidence type="ECO:0000313" key="3">
    <source>
        <dbReference type="EMBL" id="OWJ77860.1"/>
    </source>
</evidence>
<proteinExistence type="predicted"/>
<dbReference type="PROSITE" id="PS50983">
    <property type="entry name" value="FE_B12_PBP"/>
    <property type="match status" value="1"/>
</dbReference>
<dbReference type="Gene3D" id="3.40.50.1980">
    <property type="entry name" value="Nitrogenase molybdenum iron protein domain"/>
    <property type="match status" value="2"/>
</dbReference>
<feature type="signal peptide" evidence="1">
    <location>
        <begin position="1"/>
        <end position="27"/>
    </location>
</feature>
<reference evidence="3 4" key="1">
    <citation type="submission" date="2016-12" db="EMBL/GenBank/DDBJ databases">
        <title>Comparison of Traditional DNA-DNA Hybridization with In Silico Genomic Analysis.</title>
        <authorList>
            <person name="Nicholson A.C."/>
            <person name="Humrighouse B.W."/>
            <person name="Graziano J."/>
            <person name="Lasker B."/>
            <person name="Whitney A.M."/>
            <person name="Mcquiston J.R."/>
        </authorList>
    </citation>
    <scope>NUCLEOTIDE SEQUENCE [LARGE SCALE GENOMIC DNA]</scope>
    <source>
        <strain evidence="3 4">H2240</strain>
    </source>
</reference>
<protein>
    <submittedName>
        <fullName evidence="3">ABC transporter substrate-binding protein</fullName>
    </submittedName>
</protein>
<dbReference type="SUPFAM" id="SSF53807">
    <property type="entry name" value="Helical backbone' metal receptor"/>
    <property type="match status" value="1"/>
</dbReference>
<keyword evidence="1" id="KW-0732">Signal</keyword>
<dbReference type="InterPro" id="IPR002491">
    <property type="entry name" value="ABC_transptr_periplasmic_BD"/>
</dbReference>
<dbReference type="Proteomes" id="UP000196878">
    <property type="component" value="Unassembled WGS sequence"/>
</dbReference>
<dbReference type="InterPro" id="IPR050902">
    <property type="entry name" value="ABC_Transporter_SBP"/>
</dbReference>
<dbReference type="AlphaFoldDB" id="A0A212AB79"/>
<organism evidence="3 4">
    <name type="scientific">Haematobacter genomosp. 1</name>
    <dbReference type="NCBI Taxonomy" id="366618"/>
    <lineage>
        <taxon>Bacteria</taxon>
        <taxon>Pseudomonadati</taxon>
        <taxon>Pseudomonadota</taxon>
        <taxon>Alphaproteobacteria</taxon>
        <taxon>Rhodobacterales</taxon>
        <taxon>Paracoccaceae</taxon>
        <taxon>Haematobacter</taxon>
    </lineage>
</organism>
<dbReference type="PANTHER" id="PTHR30535:SF34">
    <property type="entry name" value="MOLYBDATE-BINDING PROTEIN MOLA"/>
    <property type="match status" value="1"/>
</dbReference>
<feature type="chain" id="PRO_5013278907" evidence="1">
    <location>
        <begin position="28"/>
        <end position="370"/>
    </location>
</feature>
<evidence type="ECO:0000256" key="1">
    <source>
        <dbReference type="SAM" id="SignalP"/>
    </source>
</evidence>
<dbReference type="Pfam" id="PF01497">
    <property type="entry name" value="Peripla_BP_2"/>
    <property type="match status" value="1"/>
</dbReference>
<dbReference type="OrthoDB" id="9775594at2"/>
<gene>
    <name evidence="3" type="ORF">CDV49_10060</name>
</gene>
<dbReference type="PANTHER" id="PTHR30535">
    <property type="entry name" value="VITAMIN B12-BINDING PROTEIN"/>
    <property type="match status" value="1"/>
</dbReference>
<comment type="caution">
    <text evidence="3">The sequence shown here is derived from an EMBL/GenBank/DDBJ whole genome shotgun (WGS) entry which is preliminary data.</text>
</comment>
<accession>A0A212AB79</accession>
<feature type="domain" description="Fe/B12 periplasmic-binding" evidence="2">
    <location>
        <begin position="46"/>
        <end position="342"/>
    </location>
</feature>